<evidence type="ECO:0000259" key="2">
    <source>
        <dbReference type="Pfam" id="PF08743"/>
    </source>
</evidence>
<gene>
    <name evidence="3" type="ORF">BaOVIS_015310</name>
</gene>
<dbReference type="AlphaFoldDB" id="A0A9W5TA02"/>
<dbReference type="Proteomes" id="UP001057455">
    <property type="component" value="Unassembled WGS sequence"/>
</dbReference>
<dbReference type="EMBL" id="BLIY01000009">
    <property type="protein sequence ID" value="GFE54127.1"/>
    <property type="molecule type" value="Genomic_DNA"/>
</dbReference>
<name>A0A9W5TA02_BABOV</name>
<feature type="compositionally biased region" description="Polar residues" evidence="1">
    <location>
        <begin position="161"/>
        <end position="170"/>
    </location>
</feature>
<dbReference type="InterPro" id="IPR014854">
    <property type="entry name" value="Nse4_C"/>
</dbReference>
<dbReference type="Pfam" id="PF08743">
    <property type="entry name" value="Nse4_C"/>
    <property type="match status" value="1"/>
</dbReference>
<evidence type="ECO:0000313" key="4">
    <source>
        <dbReference type="Proteomes" id="UP001057455"/>
    </source>
</evidence>
<dbReference type="OrthoDB" id="361242at2759"/>
<protein>
    <recommendedName>
        <fullName evidence="2">Non-structural maintenance of chromosome element 4 C-terminal domain-containing protein</fullName>
    </recommendedName>
</protein>
<evidence type="ECO:0000256" key="1">
    <source>
        <dbReference type="SAM" id="MobiDB-lite"/>
    </source>
</evidence>
<sequence>MAGEPEPEDPAQECVDQVQFHQIDESIDQLDFVNLSSFDANVDLQSAIDQDAYIINNVVSRIGVSKALTHGVKLSSIIKAKALRLNEVTAQELLGVVLTLYCNNFATDDVVPLQSKHRSRQENDGDGPKELDFTKLSKFFSSKALGYSPLSWGTLPRPANDEQQPLSQQTKRARAEGNRVTTTESKRKELGTMVDYKEALEIQKHTDVIRTKLLEASEGQPVSFWDFVIDDDPVNGYNRTCQNIYSLTFLIVKGFAGFTEREQEMLLQGIQEAKSGDKNSQGVVSALSYDKWQQLVAQRRATHKQK</sequence>
<proteinExistence type="predicted"/>
<feature type="region of interest" description="Disordered" evidence="1">
    <location>
        <begin position="154"/>
        <end position="186"/>
    </location>
</feature>
<accession>A0A9W5TA02</accession>
<feature type="domain" description="Non-structural maintenance of chromosome element 4 C-terminal" evidence="2">
    <location>
        <begin position="221"/>
        <end position="299"/>
    </location>
</feature>
<keyword evidence="4" id="KW-1185">Reference proteome</keyword>
<evidence type="ECO:0000313" key="3">
    <source>
        <dbReference type="EMBL" id="GFE54127.1"/>
    </source>
</evidence>
<organism evidence="3 4">
    <name type="scientific">Babesia ovis</name>
    <dbReference type="NCBI Taxonomy" id="5869"/>
    <lineage>
        <taxon>Eukaryota</taxon>
        <taxon>Sar</taxon>
        <taxon>Alveolata</taxon>
        <taxon>Apicomplexa</taxon>
        <taxon>Aconoidasida</taxon>
        <taxon>Piroplasmida</taxon>
        <taxon>Babesiidae</taxon>
        <taxon>Babesia</taxon>
    </lineage>
</organism>
<reference evidence="3" key="1">
    <citation type="submission" date="2019-12" db="EMBL/GenBank/DDBJ databases">
        <title>Genome sequence of Babesia ovis.</title>
        <authorList>
            <person name="Yamagishi J."/>
            <person name="Sevinc F."/>
            <person name="Xuan X."/>
        </authorList>
    </citation>
    <scope>NUCLEOTIDE SEQUENCE</scope>
    <source>
        <strain evidence="3">Selcuk</strain>
    </source>
</reference>
<comment type="caution">
    <text evidence="3">The sequence shown here is derived from an EMBL/GenBank/DDBJ whole genome shotgun (WGS) entry which is preliminary data.</text>
</comment>